<keyword evidence="7" id="KW-1185">Reference proteome</keyword>
<dbReference type="InterPro" id="IPR029016">
    <property type="entry name" value="GAF-like_dom_sf"/>
</dbReference>
<keyword evidence="2" id="KW-0238">DNA-binding</keyword>
<keyword evidence="3" id="KW-0804">Transcription</keyword>
<dbReference type="InterPro" id="IPR036388">
    <property type="entry name" value="WH-like_DNA-bd_sf"/>
</dbReference>
<evidence type="ECO:0000313" key="6">
    <source>
        <dbReference type="EMBL" id="MDV6227283.1"/>
    </source>
</evidence>
<dbReference type="InterPro" id="IPR005471">
    <property type="entry name" value="Tscrpt_reg_IclR_N"/>
</dbReference>
<dbReference type="InterPro" id="IPR036390">
    <property type="entry name" value="WH_DNA-bd_sf"/>
</dbReference>
<feature type="domain" description="IclR-ED" evidence="5">
    <location>
        <begin position="65"/>
        <end position="245"/>
    </location>
</feature>
<evidence type="ECO:0000259" key="5">
    <source>
        <dbReference type="PROSITE" id="PS51078"/>
    </source>
</evidence>
<dbReference type="InterPro" id="IPR014757">
    <property type="entry name" value="Tscrpt_reg_IclR_C"/>
</dbReference>
<dbReference type="EMBL" id="JAWLIP010000006">
    <property type="protein sequence ID" value="MDV6227283.1"/>
    <property type="molecule type" value="Genomic_DNA"/>
</dbReference>
<dbReference type="Proteomes" id="UP001185659">
    <property type="component" value="Unassembled WGS sequence"/>
</dbReference>
<comment type="caution">
    <text evidence="6">The sequence shown here is derived from an EMBL/GenBank/DDBJ whole genome shotgun (WGS) entry which is preliminary data.</text>
</comment>
<evidence type="ECO:0000256" key="1">
    <source>
        <dbReference type="ARBA" id="ARBA00023015"/>
    </source>
</evidence>
<dbReference type="PANTHER" id="PTHR30136:SF35">
    <property type="entry name" value="HTH-TYPE TRANSCRIPTIONAL REGULATOR RV1719"/>
    <property type="match status" value="1"/>
</dbReference>
<dbReference type="Pfam" id="PF01614">
    <property type="entry name" value="IclR_C"/>
    <property type="match status" value="1"/>
</dbReference>
<protein>
    <submittedName>
        <fullName evidence="6">IclR family transcriptional regulator</fullName>
    </submittedName>
</protein>
<accession>A0ABU4AM01</accession>
<sequence length="261" mass="27831">MASALVRSLRILELLSRETRGMSVAAVAEALNAPPSGVHRTLNELLSQGYVVQPEAHGNYSLSLKLPALGLTFLGRCGINDLAQPELDRLAETSEELVRLSVYDGNTLIWVAVSQGVRSGFKYDPSAEQGARVSPLSANGTAFLSFIPNTELLNVLSACGTSAPEINLNELLPILEETRNRGYAIAVNKCTEGMTAIAAPVLFEGRLIGTVSIAGPTYRMDEGKVERLAPELMKTADALGRISQGSKLFKGFVLSDSAKAN</sequence>
<evidence type="ECO:0000259" key="4">
    <source>
        <dbReference type="PROSITE" id="PS51077"/>
    </source>
</evidence>
<reference evidence="6 7" key="1">
    <citation type="submission" date="2023-10" db="EMBL/GenBank/DDBJ databases">
        <authorList>
            <person name="Venkata Ramana C."/>
            <person name="Sasikala C."/>
            <person name="Dhurka M."/>
        </authorList>
    </citation>
    <scope>NUCLEOTIDE SEQUENCE [LARGE SCALE GENOMIC DNA]</scope>
    <source>
        <strain evidence="6 7">KCTC 32151</strain>
    </source>
</reference>
<dbReference type="PANTHER" id="PTHR30136">
    <property type="entry name" value="HELIX-TURN-HELIX TRANSCRIPTIONAL REGULATOR, ICLR FAMILY"/>
    <property type="match status" value="1"/>
</dbReference>
<dbReference type="InterPro" id="IPR011991">
    <property type="entry name" value="ArsR-like_HTH"/>
</dbReference>
<dbReference type="SUPFAM" id="SSF55781">
    <property type="entry name" value="GAF domain-like"/>
    <property type="match status" value="1"/>
</dbReference>
<dbReference type="Gene3D" id="3.30.450.40">
    <property type="match status" value="1"/>
</dbReference>
<dbReference type="Pfam" id="PF09339">
    <property type="entry name" value="HTH_IclR"/>
    <property type="match status" value="1"/>
</dbReference>
<dbReference type="PROSITE" id="PS51078">
    <property type="entry name" value="ICLR_ED"/>
    <property type="match status" value="1"/>
</dbReference>
<feature type="domain" description="HTH iclR-type" evidence="4">
    <location>
        <begin position="2"/>
        <end position="64"/>
    </location>
</feature>
<gene>
    <name evidence="6" type="ORF">R2G56_13375</name>
</gene>
<name>A0ABU4AM01_9HYPH</name>
<dbReference type="PROSITE" id="PS51077">
    <property type="entry name" value="HTH_ICLR"/>
    <property type="match status" value="1"/>
</dbReference>
<evidence type="ECO:0000256" key="2">
    <source>
        <dbReference type="ARBA" id="ARBA00023125"/>
    </source>
</evidence>
<dbReference type="SUPFAM" id="SSF46785">
    <property type="entry name" value="Winged helix' DNA-binding domain"/>
    <property type="match status" value="1"/>
</dbReference>
<dbReference type="SMART" id="SM00346">
    <property type="entry name" value="HTH_ICLR"/>
    <property type="match status" value="1"/>
</dbReference>
<evidence type="ECO:0000313" key="7">
    <source>
        <dbReference type="Proteomes" id="UP001185659"/>
    </source>
</evidence>
<proteinExistence type="predicted"/>
<organism evidence="6 7">
    <name type="scientific">Nitratireductor aquimarinus</name>
    <dbReference type="NCBI Taxonomy" id="889300"/>
    <lineage>
        <taxon>Bacteria</taxon>
        <taxon>Pseudomonadati</taxon>
        <taxon>Pseudomonadota</taxon>
        <taxon>Alphaproteobacteria</taxon>
        <taxon>Hyphomicrobiales</taxon>
        <taxon>Phyllobacteriaceae</taxon>
        <taxon>Nitratireductor</taxon>
    </lineage>
</organism>
<dbReference type="Gene3D" id="1.10.10.10">
    <property type="entry name" value="Winged helix-like DNA-binding domain superfamily/Winged helix DNA-binding domain"/>
    <property type="match status" value="1"/>
</dbReference>
<dbReference type="CDD" id="cd00090">
    <property type="entry name" value="HTH_ARSR"/>
    <property type="match status" value="1"/>
</dbReference>
<dbReference type="InterPro" id="IPR050707">
    <property type="entry name" value="HTH_MetabolicPath_Reg"/>
</dbReference>
<evidence type="ECO:0000256" key="3">
    <source>
        <dbReference type="ARBA" id="ARBA00023163"/>
    </source>
</evidence>
<keyword evidence="1" id="KW-0805">Transcription regulation</keyword>
<dbReference type="RefSeq" id="WP_317561589.1">
    <property type="nucleotide sequence ID" value="NZ_JAWLIP010000006.1"/>
</dbReference>